<dbReference type="FunFam" id="2.60.40.10:FF:000791">
    <property type="entry name" value="Two-component system sensor histidine kinase/response regulator"/>
    <property type="match status" value="1"/>
</dbReference>
<dbReference type="Gene3D" id="1.10.287.130">
    <property type="match status" value="1"/>
</dbReference>
<dbReference type="InterPro" id="IPR003661">
    <property type="entry name" value="HisK_dim/P_dom"/>
</dbReference>
<dbReference type="PROSITE" id="PS50110">
    <property type="entry name" value="RESPONSE_REGULATORY"/>
    <property type="match status" value="1"/>
</dbReference>
<keyword evidence="8" id="KW-0472">Membrane</keyword>
<dbReference type="InterPro" id="IPR009057">
    <property type="entry name" value="Homeodomain-like_sf"/>
</dbReference>
<keyword evidence="6" id="KW-0804">Transcription</keyword>
<evidence type="ECO:0000256" key="5">
    <source>
        <dbReference type="ARBA" id="ARBA00023125"/>
    </source>
</evidence>
<dbReference type="InterPro" id="IPR036890">
    <property type="entry name" value="HATPase_C_sf"/>
</dbReference>
<dbReference type="SUPFAM" id="SSF63829">
    <property type="entry name" value="Calcium-dependent phosphotriesterase"/>
    <property type="match status" value="3"/>
</dbReference>
<feature type="domain" description="HTH araC/xylS-type" evidence="9">
    <location>
        <begin position="1275"/>
        <end position="1374"/>
    </location>
</feature>
<evidence type="ECO:0000259" key="10">
    <source>
        <dbReference type="PROSITE" id="PS50109"/>
    </source>
</evidence>
<evidence type="ECO:0000313" key="13">
    <source>
        <dbReference type="Proteomes" id="UP000181790"/>
    </source>
</evidence>
<dbReference type="SUPFAM" id="SSF46689">
    <property type="entry name" value="Homeodomain-like"/>
    <property type="match status" value="1"/>
</dbReference>
<keyword evidence="3 7" id="KW-0597">Phosphoprotein</keyword>
<dbReference type="InterPro" id="IPR005467">
    <property type="entry name" value="His_kinase_dom"/>
</dbReference>
<dbReference type="FunFam" id="1.10.287.130:FF:000045">
    <property type="entry name" value="Two-component system sensor histidine kinase/response regulator"/>
    <property type="match status" value="1"/>
</dbReference>
<dbReference type="SMART" id="SM00388">
    <property type="entry name" value="HisKA"/>
    <property type="match status" value="1"/>
</dbReference>
<dbReference type="EMBL" id="MORL01000013">
    <property type="protein sequence ID" value="OIN57374.1"/>
    <property type="molecule type" value="Genomic_DNA"/>
</dbReference>
<organism evidence="12 13">
    <name type="scientific">Arsenicibacter rosenii</name>
    <dbReference type="NCBI Taxonomy" id="1750698"/>
    <lineage>
        <taxon>Bacteria</taxon>
        <taxon>Pseudomonadati</taxon>
        <taxon>Bacteroidota</taxon>
        <taxon>Cytophagia</taxon>
        <taxon>Cytophagales</taxon>
        <taxon>Spirosomataceae</taxon>
        <taxon>Arsenicibacter</taxon>
    </lineage>
</organism>
<evidence type="ECO:0000256" key="4">
    <source>
        <dbReference type="ARBA" id="ARBA00023015"/>
    </source>
</evidence>
<feature type="transmembrane region" description="Helical" evidence="8">
    <location>
        <begin position="806"/>
        <end position="828"/>
    </location>
</feature>
<dbReference type="Gene3D" id="2.60.40.10">
    <property type="entry name" value="Immunoglobulins"/>
    <property type="match status" value="1"/>
</dbReference>
<dbReference type="Pfam" id="PF07495">
    <property type="entry name" value="Y_Y_Y"/>
    <property type="match status" value="1"/>
</dbReference>
<dbReference type="SMART" id="SM00448">
    <property type="entry name" value="REC"/>
    <property type="match status" value="1"/>
</dbReference>
<dbReference type="Gene3D" id="1.10.10.60">
    <property type="entry name" value="Homeodomain-like"/>
    <property type="match status" value="1"/>
</dbReference>
<dbReference type="Pfam" id="PF12833">
    <property type="entry name" value="HTH_18"/>
    <property type="match status" value="1"/>
</dbReference>
<dbReference type="PANTHER" id="PTHR43547">
    <property type="entry name" value="TWO-COMPONENT HISTIDINE KINASE"/>
    <property type="match status" value="1"/>
</dbReference>
<dbReference type="PANTHER" id="PTHR43547:SF2">
    <property type="entry name" value="HYBRID SIGNAL TRANSDUCTION HISTIDINE KINASE C"/>
    <property type="match status" value="1"/>
</dbReference>
<gene>
    <name evidence="12" type="ORF">BLX24_20590</name>
</gene>
<dbReference type="Gene3D" id="2.130.10.10">
    <property type="entry name" value="YVTN repeat-like/Quinoprotein amine dehydrogenase"/>
    <property type="match status" value="4"/>
</dbReference>
<name>A0A1S2VF74_9BACT</name>
<evidence type="ECO:0000256" key="1">
    <source>
        <dbReference type="ARBA" id="ARBA00000085"/>
    </source>
</evidence>
<dbReference type="PRINTS" id="PR00344">
    <property type="entry name" value="BCTRLSENSOR"/>
</dbReference>
<keyword evidence="13" id="KW-1185">Reference proteome</keyword>
<dbReference type="SMART" id="SM00342">
    <property type="entry name" value="HTH_ARAC"/>
    <property type="match status" value="1"/>
</dbReference>
<dbReference type="InterPro" id="IPR004358">
    <property type="entry name" value="Sig_transdc_His_kin-like_C"/>
</dbReference>
<dbReference type="Proteomes" id="UP000181790">
    <property type="component" value="Unassembled WGS sequence"/>
</dbReference>
<dbReference type="CDD" id="cd00082">
    <property type="entry name" value="HisKA"/>
    <property type="match status" value="1"/>
</dbReference>
<dbReference type="InterPro" id="IPR015943">
    <property type="entry name" value="WD40/YVTN_repeat-like_dom_sf"/>
</dbReference>
<dbReference type="PROSITE" id="PS01124">
    <property type="entry name" value="HTH_ARAC_FAMILY_2"/>
    <property type="match status" value="1"/>
</dbReference>
<dbReference type="SUPFAM" id="SSF47384">
    <property type="entry name" value="Homodimeric domain of signal transducing histidine kinase"/>
    <property type="match status" value="1"/>
</dbReference>
<feature type="modified residue" description="4-aspartylphosphate" evidence="7">
    <location>
        <position position="1176"/>
    </location>
</feature>
<dbReference type="InterPro" id="IPR001789">
    <property type="entry name" value="Sig_transdc_resp-reg_receiver"/>
</dbReference>
<evidence type="ECO:0000256" key="8">
    <source>
        <dbReference type="SAM" id="Phobius"/>
    </source>
</evidence>
<proteinExistence type="predicted"/>
<dbReference type="GO" id="GO:0003700">
    <property type="term" value="F:DNA-binding transcription factor activity"/>
    <property type="evidence" value="ECO:0007669"/>
    <property type="project" value="InterPro"/>
</dbReference>
<comment type="catalytic activity">
    <reaction evidence="1">
        <text>ATP + protein L-histidine = ADP + protein N-phospho-L-histidine.</text>
        <dbReference type="EC" id="2.7.13.3"/>
    </reaction>
</comment>
<dbReference type="PROSITE" id="PS50109">
    <property type="entry name" value="HIS_KIN"/>
    <property type="match status" value="1"/>
</dbReference>
<dbReference type="RefSeq" id="WP_071505086.1">
    <property type="nucleotide sequence ID" value="NZ_MORL01000013.1"/>
</dbReference>
<dbReference type="Pfam" id="PF00072">
    <property type="entry name" value="Response_reg"/>
    <property type="match status" value="1"/>
</dbReference>
<keyword evidence="5" id="KW-0238">DNA-binding</keyword>
<dbReference type="PROSITE" id="PS00041">
    <property type="entry name" value="HTH_ARAC_FAMILY_1"/>
    <property type="match status" value="1"/>
</dbReference>
<dbReference type="InterPro" id="IPR011110">
    <property type="entry name" value="Reg_prop"/>
</dbReference>
<dbReference type="InterPro" id="IPR018060">
    <property type="entry name" value="HTH_AraC"/>
</dbReference>
<dbReference type="EC" id="2.7.13.3" evidence="2"/>
<evidence type="ECO:0000256" key="3">
    <source>
        <dbReference type="ARBA" id="ARBA00022553"/>
    </source>
</evidence>
<dbReference type="GO" id="GO:0043565">
    <property type="term" value="F:sequence-specific DNA binding"/>
    <property type="evidence" value="ECO:0007669"/>
    <property type="project" value="InterPro"/>
</dbReference>
<dbReference type="OrthoDB" id="9797097at2"/>
<evidence type="ECO:0000259" key="11">
    <source>
        <dbReference type="PROSITE" id="PS50110"/>
    </source>
</evidence>
<dbReference type="Gene3D" id="3.40.50.2300">
    <property type="match status" value="1"/>
</dbReference>
<dbReference type="InterPro" id="IPR036097">
    <property type="entry name" value="HisK_dim/P_sf"/>
</dbReference>
<comment type="caution">
    <text evidence="12">The sequence shown here is derived from an EMBL/GenBank/DDBJ whole genome shotgun (WGS) entry which is preliminary data.</text>
</comment>
<dbReference type="InterPro" id="IPR011123">
    <property type="entry name" value="Y_Y_Y"/>
</dbReference>
<feature type="domain" description="Response regulatory" evidence="11">
    <location>
        <begin position="1128"/>
        <end position="1243"/>
    </location>
</feature>
<evidence type="ECO:0000313" key="12">
    <source>
        <dbReference type="EMBL" id="OIN57374.1"/>
    </source>
</evidence>
<evidence type="ECO:0000256" key="2">
    <source>
        <dbReference type="ARBA" id="ARBA00012438"/>
    </source>
</evidence>
<feature type="domain" description="Histidine kinase" evidence="10">
    <location>
        <begin position="849"/>
        <end position="1070"/>
    </location>
</feature>
<protein>
    <recommendedName>
        <fullName evidence="2">histidine kinase</fullName>
        <ecNumber evidence="2">2.7.13.3</ecNumber>
    </recommendedName>
</protein>
<dbReference type="SUPFAM" id="SSF52172">
    <property type="entry name" value="CheY-like"/>
    <property type="match status" value="1"/>
</dbReference>
<dbReference type="InterPro" id="IPR013783">
    <property type="entry name" value="Ig-like_fold"/>
</dbReference>
<accession>A0A1S2VF74</accession>
<dbReference type="SMART" id="SM00387">
    <property type="entry name" value="HATPase_c"/>
    <property type="match status" value="1"/>
</dbReference>
<dbReference type="Pfam" id="PF07494">
    <property type="entry name" value="Reg_prop"/>
    <property type="match status" value="10"/>
</dbReference>
<reference evidence="12 13" key="1">
    <citation type="submission" date="2016-10" db="EMBL/GenBank/DDBJ databases">
        <title>Arsenicibacter rosenii gen. nov., sp. nov., an efficient arsenic-methylating bacterium isolated from an arsenic-contaminated paddy soil.</title>
        <authorList>
            <person name="Huang K."/>
        </authorList>
    </citation>
    <scope>NUCLEOTIDE SEQUENCE [LARGE SCALE GENOMIC DNA]</scope>
    <source>
        <strain evidence="12 13">SM-1</strain>
    </source>
</reference>
<keyword evidence="8" id="KW-0812">Transmembrane</keyword>
<keyword evidence="4" id="KW-0805">Transcription regulation</keyword>
<dbReference type="Gene3D" id="3.30.565.10">
    <property type="entry name" value="Histidine kinase-like ATPase, C-terminal domain"/>
    <property type="match status" value="1"/>
</dbReference>
<dbReference type="InterPro" id="IPR018062">
    <property type="entry name" value="HTH_AraC-typ_CS"/>
</dbReference>
<dbReference type="InterPro" id="IPR011006">
    <property type="entry name" value="CheY-like_superfamily"/>
</dbReference>
<dbReference type="SUPFAM" id="SSF55874">
    <property type="entry name" value="ATPase domain of HSP90 chaperone/DNA topoisomerase II/histidine kinase"/>
    <property type="match status" value="1"/>
</dbReference>
<dbReference type="Pfam" id="PF02518">
    <property type="entry name" value="HATPase_c"/>
    <property type="match status" value="1"/>
</dbReference>
<dbReference type="Pfam" id="PF00512">
    <property type="entry name" value="HisKA"/>
    <property type="match status" value="1"/>
</dbReference>
<dbReference type="GO" id="GO:0000155">
    <property type="term" value="F:phosphorelay sensor kinase activity"/>
    <property type="evidence" value="ECO:0007669"/>
    <property type="project" value="InterPro"/>
</dbReference>
<evidence type="ECO:0000256" key="7">
    <source>
        <dbReference type="PROSITE-ProRule" id="PRU00169"/>
    </source>
</evidence>
<keyword evidence="8" id="KW-1133">Transmembrane helix</keyword>
<sequence>MLNVSHNWIRLTSFWLVISLAGLAGRAGYAQKAAFEHLTAENGLSQNSVLSIAQDYRGFMWFGTRLGLNRFDGFAFKNYRTIPGDTTSLTGNYILCLLSDRHKKLWIGTQNGLNRYNPLTDSFTRIVARDQPGSLAGNVISCLSEDRSGRLWIGTTNGLHCLEDPEHMRFQVFTTASGLPDNNIRSIFQDHTGTIWIGTTKGLAQMTRTGGKITVRTFRHDNAVRESLADNYITAITGDNRHTLWIGTISGGLHRYNPDNQTFTRFTHSVSEPDGLVHNNIRQMLPDSRGRLWIGTQEGLSLFDPGKASFDNYQHDALNKKSLNKNSVYSIFEDNQGSVWVGTYYGGVNVSYAHHTDFTTIQNTSKPGALSDDVVSSFVEDRHTKGPVRNLWIGTEGGGLNYLDRQTGRFTAYKHNPSQPASLGSNLIKTVYQDRHGNVWAGTHGGGLNRLAPGAHTFEHFLLNQNDPQTPNAEVLSLLEDSQGLFLVGTNQGLLAFRQAVPPLLPVQLMPDQEQTIGRSSVKVLIESRNRTIWIGSSWGVFQIGPDRKTVQKIRGSVLEHVNVNALKEDRHGRLWIGTSHEGIFLYDPVRQTTKGYTTRDGLPNNDIAAIQEDNRGRIWISTGNGLSRFDPTHETFINYTTSDGLAGNDFNYNASLKTAAGELFFGGYQGITAFNPERLSIFRQASPVVITGLRLFNTPVLANDRHTLLDQDISLTRQLTFRHDQNVFTIDFALLNFIKPNKNKYAYKLDGFDNDWRQATIPSATYTNLPAGQYTFRVKGANNDGLWSAPIQLQIEVLPPFWKTWWAYLIYTLVIAGIIALIIRFFVLRALLKRDHELNQIKLNFFTNVSHEIRTHLTLIAGPIERIMLARKEDPLVQQQLGYVQHDADRLLKLVNELMDFRKAETNHLKLHITKFDLVPFLTDIYAFFREVSLSKNINTTFCCDHESIIVYADREQLEKVFFNLLSNAYKFTPDNGSIDLAIKAGHDRISVQITDNGRGIAPEFLDKLFDNFFQVDDHGIQNTGYGIGLALAKTIVELHSGQLSVESQLAADPHQNRTCFTVLLKTGMAHFSGQFPVQSDDRPSPDFALMQEHVVTNGLPDQPEAIDFEPLLPDTDSGPFPPKQYTILYIEDNPSVRAFVADALAPTYQVIQAGNGQRGWETAIELIPDLIISDVMMPEMDGFTLCNKLKADERTSHIPVILLTAKSAVANQVNGLAMGADVYLTKPFSLQVLGLHVRNLLATREKMRQRYSREITLQPQEIQVSTVDEQFLKKAMHAIEQNLDNPAFDVDMLANEVGMSRTVLYKKVKALTDMSVNDFVKSVRLQKATQLLRQKQLTIYEVAYAVGFSDRKYFSKEFKKQYGMTPSDYIHPEESST</sequence>
<evidence type="ECO:0000256" key="6">
    <source>
        <dbReference type="ARBA" id="ARBA00023163"/>
    </source>
</evidence>
<dbReference type="FunFam" id="1.10.10.60:FF:000284">
    <property type="entry name" value="Two-component system sensor histidine kinase/response regulator"/>
    <property type="match status" value="1"/>
</dbReference>
<dbReference type="InterPro" id="IPR003594">
    <property type="entry name" value="HATPase_dom"/>
</dbReference>
<evidence type="ECO:0000259" key="9">
    <source>
        <dbReference type="PROSITE" id="PS01124"/>
    </source>
</evidence>